<dbReference type="EMBL" id="SKBQ01000077">
    <property type="protein sequence ID" value="TPX08544.1"/>
    <property type="molecule type" value="Genomic_DNA"/>
</dbReference>
<reference evidence="2 3" key="1">
    <citation type="submission" date="2019-06" db="EMBL/GenBank/DDBJ databases">
        <title>Draft genome sequence of the filamentous fungus Phialemoniopsis curvata isolated from diesel fuel.</title>
        <authorList>
            <person name="Varaljay V.A."/>
            <person name="Lyon W.J."/>
            <person name="Crouch A.L."/>
            <person name="Drake C.E."/>
            <person name="Hollomon J.M."/>
            <person name="Nadeau L.J."/>
            <person name="Nunn H.S."/>
            <person name="Stevenson B.S."/>
            <person name="Bojanowski C.L."/>
            <person name="Crookes-Goodson W.J."/>
        </authorList>
    </citation>
    <scope>NUCLEOTIDE SEQUENCE [LARGE SCALE GENOMIC DNA]</scope>
    <source>
        <strain evidence="2 3">D216</strain>
    </source>
</reference>
<organism evidence="2 3">
    <name type="scientific">Thyridium curvatum</name>
    <dbReference type="NCBI Taxonomy" id="1093900"/>
    <lineage>
        <taxon>Eukaryota</taxon>
        <taxon>Fungi</taxon>
        <taxon>Dikarya</taxon>
        <taxon>Ascomycota</taxon>
        <taxon>Pezizomycotina</taxon>
        <taxon>Sordariomycetes</taxon>
        <taxon>Sordariomycetidae</taxon>
        <taxon>Thyridiales</taxon>
        <taxon>Thyridiaceae</taxon>
        <taxon>Thyridium</taxon>
    </lineage>
</organism>
<protein>
    <submittedName>
        <fullName evidence="2">Uncharacterized protein</fullName>
    </submittedName>
</protein>
<dbReference type="AlphaFoldDB" id="A0A507APX9"/>
<feature type="region of interest" description="Disordered" evidence="1">
    <location>
        <begin position="59"/>
        <end position="88"/>
    </location>
</feature>
<comment type="caution">
    <text evidence="2">The sequence shown here is derived from an EMBL/GenBank/DDBJ whole genome shotgun (WGS) entry which is preliminary data.</text>
</comment>
<accession>A0A507APX9</accession>
<dbReference type="InParanoid" id="A0A507APX9"/>
<keyword evidence="3" id="KW-1185">Reference proteome</keyword>
<evidence type="ECO:0000313" key="3">
    <source>
        <dbReference type="Proteomes" id="UP000319257"/>
    </source>
</evidence>
<evidence type="ECO:0000256" key="1">
    <source>
        <dbReference type="SAM" id="MobiDB-lite"/>
    </source>
</evidence>
<evidence type="ECO:0000313" key="2">
    <source>
        <dbReference type="EMBL" id="TPX08544.1"/>
    </source>
</evidence>
<sequence>MADNPILSYLPHGWTEEKYKNASDADYEALTEEELQKVMDRTAAETHIETLEWVDKKNEERAARGARPISLPQETDAPETSEGSPDPTAENLQILVQRAEAEHWDNFGFWAFRVHFSDPDLWEGFESGFFHLLNEGIAAAPAESGMSRLDDNVMVRFVSDEDIANQGPEGVSYAYQLCIDEEQGPEDDEDADAEGWPDAPEPGMVTSMCLMVDEECMRSVVDRTPGSTPFVKAVDASLHRPEGKKLPYSGCFKVAVRSLITRFYAALLLYDPADIAATVPDSGVWTDIGPFDRDRESRKLEKLSAARE</sequence>
<name>A0A507APX9_9PEZI</name>
<proteinExistence type="predicted"/>
<gene>
    <name evidence="2" type="ORF">E0L32_010031</name>
</gene>
<dbReference type="Proteomes" id="UP000319257">
    <property type="component" value="Unassembled WGS sequence"/>
</dbReference>
<dbReference type="RefSeq" id="XP_030990255.1">
    <property type="nucleotide sequence ID" value="XM_031132604.1"/>
</dbReference>
<dbReference type="OrthoDB" id="4869816at2759"/>
<dbReference type="GeneID" id="41977478"/>
<dbReference type="STRING" id="1093900.A0A507APX9"/>